<organism evidence="2 4">
    <name type="scientific">Didymodactylos carnosus</name>
    <dbReference type="NCBI Taxonomy" id="1234261"/>
    <lineage>
        <taxon>Eukaryota</taxon>
        <taxon>Metazoa</taxon>
        <taxon>Spiralia</taxon>
        <taxon>Gnathifera</taxon>
        <taxon>Rotifera</taxon>
        <taxon>Eurotatoria</taxon>
        <taxon>Bdelloidea</taxon>
        <taxon>Philodinida</taxon>
        <taxon>Philodinidae</taxon>
        <taxon>Didymodactylos</taxon>
    </lineage>
</organism>
<gene>
    <name evidence="2" type="ORF">GPM918_LOCUS5116</name>
    <name evidence="3" type="ORF">SRO942_LOCUS5116</name>
</gene>
<comment type="caution">
    <text evidence="2">The sequence shown here is derived from an EMBL/GenBank/DDBJ whole genome shotgun (WGS) entry which is preliminary data.</text>
</comment>
<dbReference type="EMBL" id="CAJNOQ010000726">
    <property type="protein sequence ID" value="CAF0832236.1"/>
    <property type="molecule type" value="Genomic_DNA"/>
</dbReference>
<sequence length="507" mass="58260">MTLSSNFSPDQKEDDDDNNKNVFSYSRVTFVGDESHINDIELNKKNFCHHANNICLSNSAEEACIHLPSSPDEDNVEKYKMNNKSDNRMMFVSDNIILDTPRPSNYIETSLAELHENTMHRKILSSYSIKDNHCHPIVNDTIKYQQQQNDDTLLTHVNSRYSNLIIKSHSADQLQSDSSLSSDDNLIERNSIYRYNKPRKRHTTNSRRKNKLINLKMHDYPQSTSDDESYCQNKRRNNKQHLSEMDFGEFMLEYQNNGIKKSFEIPQANRSGTKSLSNSRKQECYVTPTKQGQFLLINHPTTNSNDERENDQQYPAIVQNQTSLKSCIRDDIVGMSSIKKLQACFIPKPQPELEKKPTLQSLKSAQIQGLNNNKFVNNNNMSTTMPTTMSSANLMSSNLNKDIVLDTLDILQPINDLSSSSSSSSPLQTLFDIARIKTIDRLSKIDSIRTYIEQQLGVTAFLTLYKLLKSQHPIDMKQKPFCHYISYIPHLCALIVLESEQIRKKLK</sequence>
<evidence type="ECO:0000256" key="1">
    <source>
        <dbReference type="SAM" id="MobiDB-lite"/>
    </source>
</evidence>
<evidence type="ECO:0000313" key="2">
    <source>
        <dbReference type="EMBL" id="CAF0832236.1"/>
    </source>
</evidence>
<keyword evidence="4" id="KW-1185">Reference proteome</keyword>
<dbReference type="OrthoDB" id="10039669at2759"/>
<reference evidence="2" key="1">
    <citation type="submission" date="2021-02" db="EMBL/GenBank/DDBJ databases">
        <authorList>
            <person name="Nowell W R."/>
        </authorList>
    </citation>
    <scope>NUCLEOTIDE SEQUENCE</scope>
</reference>
<evidence type="ECO:0000313" key="3">
    <source>
        <dbReference type="EMBL" id="CAF3619333.1"/>
    </source>
</evidence>
<protein>
    <submittedName>
        <fullName evidence="2">Uncharacterized protein</fullName>
    </submittedName>
</protein>
<feature type="region of interest" description="Disordered" evidence="1">
    <location>
        <begin position="1"/>
        <end position="20"/>
    </location>
</feature>
<dbReference type="AlphaFoldDB" id="A0A813UVE8"/>
<proteinExistence type="predicted"/>
<dbReference type="Proteomes" id="UP000681722">
    <property type="component" value="Unassembled WGS sequence"/>
</dbReference>
<dbReference type="Proteomes" id="UP000663829">
    <property type="component" value="Unassembled WGS sequence"/>
</dbReference>
<name>A0A813UVE8_9BILA</name>
<accession>A0A813UVE8</accession>
<evidence type="ECO:0000313" key="4">
    <source>
        <dbReference type="Proteomes" id="UP000663829"/>
    </source>
</evidence>
<dbReference type="EMBL" id="CAJOBC010000726">
    <property type="protein sequence ID" value="CAF3619333.1"/>
    <property type="molecule type" value="Genomic_DNA"/>
</dbReference>